<sequence>MARAMIDDGAVPMPCELPIQQPPYYMVSPPVSPIPQHSGAPQYVYYPNASSGYGVPVSNAVALQDYYHPYPVYNILPPDARRNELRMQDACENATRQEKQPRVPRVQPVPQQWIYPPAHLTPDGAIVGQPLQVHRYPMYRVDDAPDTSHLRSDPSGIQFVNSYGVPLTPKISAQGQSPAIAMSGSQPYILPAPQPGMQWKLVPIADPDPEKFPGMIPKAMPAASKAPLMLMASPGSENATNDCAKPDSSPLKLKIGDDVHPAKSEDPYSQILSLLFPKSGAKHEVREDVKVDGPSSPKTVSKIVSEKLGEKEKVEPTIPKSIRIIPVTDPPEEKSVADPTKEKSVAEPSKEKSVSQVKKSKKSSAPVLKPIKLVPSLDFVKKKDSNHANGFKEEKQVAPGNHAKPESHQIPSHDRAKEEVPARKAPMGQAHEAAPKAEVVVTSAKEKPVSPKKVTSGVLKDMECDIAEPQGAKKHSSNVKVAITSSETAARVIQSVWRGHLVRRHQPLKHLRDIARVKLMLKDYQTLLVDKNEFLKKCVDPVERNKISEGLMSLLLQLDSIQGVDPVVRDIRKYTSKEVLKLQSEVDAATQVVIDKADHVSTELSMLAKSTDVANNDFAVNQESNSAEPSHNVDCRDAPVSNGEEMVMTRSEETENKIHSSEPIEICKDRDALVSDDTGMVINERSETACETQPIVPQNNTGQTEERVGDLLRKLLNRLPDFESHQEPETVNKRETLIDADDLTLISEVVKRLSVLEEQRSIDTEKKQLNERELPPQLLAPGLLYKGEELIMSDTSSSANFSGEGLHSNISVGVELTGESGKSSDASGKEDKLLIPEPATSPSESELHNLRKGTSDDPDAAINISDDMMNPAQSTPDEESGGGQNAQTINATILQEKLGVGNGSLPKPMNLDAIADVTEIPHCVIVGDQEDIEREQKRDNDEESPAVRNFAESGILPREADPNSIGRNSDTDILERDVAIRPEFEGEETSLSLHSNQCETDNQSNTSCPEHKFGSNELVRHESNGDIKTDQVSALVFSEESNENNVAVDDEASDNATGLDSTTSFVNEVFGVPEGESTIDGAPQQLTTADGVLGSPNVETFDSSQKGQLSLNEENEKDNKTEDDIDIENGPQLSVAACVDAEHLGIPCNDSSSSQNSLDGISRSRSGIEVIPVVGSNSFGGVVESGTSESEPQMGVAKSSDQSVVPESVDVTEGVNVQTSDKCLTPEKKITETNSPTSILDTANALHSVELIFTESTTDIVRDESTSEMPSIVATMAMQESTQNSPSSIEDLQQESTISHLQSPNLEEQVSVSDQLTQLESAISDLQNLNNRGQGYLDNLNPAEELRDARSSMSSHSPTSKRIAEDIHIPNPISLSAGALHVLRGSAYRMDESENHSLTTNSPSSDSESSQKNLTQHLIEENTILKAVLRDVLKWSQWQSSATMRLHKMIENLEHKIPSSRHTPKRRVKTAKLCGLPKRKYEL</sequence>
<feature type="region of interest" description="Disordered" evidence="1">
    <location>
        <begin position="320"/>
        <end position="365"/>
    </location>
</feature>
<dbReference type="SUPFAM" id="SSF63491">
    <property type="entry name" value="BAG domain"/>
    <property type="match status" value="1"/>
</dbReference>
<feature type="compositionally biased region" description="Low complexity" evidence="1">
    <location>
        <begin position="1397"/>
        <end position="1410"/>
    </location>
</feature>
<dbReference type="RefSeq" id="XP_024404218.1">
    <property type="nucleotide sequence ID" value="XM_024548450.2"/>
</dbReference>
<dbReference type="EnsemblPlants" id="Pp3c19_17670V3.2">
    <property type="protein sequence ID" value="Pp3c19_17670V3.2"/>
    <property type="gene ID" value="Pp3c19_17670"/>
</dbReference>
<feature type="region of interest" description="Disordered" evidence="1">
    <location>
        <begin position="391"/>
        <end position="435"/>
    </location>
</feature>
<name>A9T687_PHYPA</name>
<feature type="compositionally biased region" description="Basic and acidic residues" evidence="1">
    <location>
        <begin position="331"/>
        <end position="353"/>
    </location>
</feature>
<proteinExistence type="predicted"/>
<dbReference type="GO" id="GO:0006457">
    <property type="term" value="P:protein folding"/>
    <property type="evidence" value="ECO:0000318"/>
    <property type="project" value="GO_Central"/>
</dbReference>
<feature type="compositionally biased region" description="Basic and acidic residues" evidence="1">
    <location>
        <begin position="845"/>
        <end position="855"/>
    </location>
</feature>
<dbReference type="Proteomes" id="UP000006727">
    <property type="component" value="Chromosome 19"/>
</dbReference>
<feature type="region of interest" description="Disordered" evidence="1">
    <location>
        <begin position="1091"/>
        <end position="1123"/>
    </location>
</feature>
<evidence type="ECO:0000313" key="3">
    <source>
        <dbReference type="EMBL" id="PNR34451.1"/>
    </source>
</evidence>
<dbReference type="GeneID" id="112296162"/>
<dbReference type="PROSITE" id="PS50096">
    <property type="entry name" value="IQ"/>
    <property type="match status" value="1"/>
</dbReference>
<dbReference type="PROSITE" id="PS51035">
    <property type="entry name" value="BAG"/>
    <property type="match status" value="1"/>
</dbReference>
<feature type="compositionally biased region" description="Polar residues" evidence="1">
    <location>
        <begin position="1097"/>
        <end position="1111"/>
    </location>
</feature>
<dbReference type="Gramene" id="Pp3c19_17670V3.2">
    <property type="protein sequence ID" value="Pp3c19_17670V3.2"/>
    <property type="gene ID" value="Pp3c19_17670"/>
</dbReference>
<dbReference type="InterPro" id="IPR000048">
    <property type="entry name" value="IQ_motif_EF-hand-BS"/>
</dbReference>
<dbReference type="PANTHER" id="PTHR33322:SF4">
    <property type="entry name" value="BAG DOMAIN CONTAINING PROTEIN, EXPRESSED"/>
    <property type="match status" value="1"/>
</dbReference>
<dbReference type="PANTHER" id="PTHR33322">
    <property type="entry name" value="BAG DOMAIN CONTAINING PROTEIN, EXPRESSED"/>
    <property type="match status" value="1"/>
</dbReference>
<evidence type="ECO:0000256" key="1">
    <source>
        <dbReference type="SAM" id="MobiDB-lite"/>
    </source>
</evidence>
<dbReference type="InterPro" id="IPR040400">
    <property type="entry name" value="BAG5/6/7/8"/>
</dbReference>
<dbReference type="EnsemblPlants" id="Pp3c19_17670V3.1">
    <property type="protein sequence ID" value="Pp3c19_17670V3.1"/>
    <property type="gene ID" value="Pp3c19_17670"/>
</dbReference>
<dbReference type="GO" id="GO:0051087">
    <property type="term" value="F:protein-folding chaperone binding"/>
    <property type="evidence" value="ECO:0007669"/>
    <property type="project" value="InterPro"/>
</dbReference>
<reference evidence="3 5" key="1">
    <citation type="journal article" date="2008" name="Science">
        <title>The Physcomitrella genome reveals evolutionary insights into the conquest of land by plants.</title>
        <authorList>
            <person name="Rensing S."/>
            <person name="Lang D."/>
            <person name="Zimmer A."/>
            <person name="Terry A."/>
            <person name="Salamov A."/>
            <person name="Shapiro H."/>
            <person name="Nishiyama T."/>
            <person name="Perroud P.-F."/>
            <person name="Lindquist E."/>
            <person name="Kamisugi Y."/>
            <person name="Tanahashi T."/>
            <person name="Sakakibara K."/>
            <person name="Fujita T."/>
            <person name="Oishi K."/>
            <person name="Shin-I T."/>
            <person name="Kuroki Y."/>
            <person name="Toyoda A."/>
            <person name="Suzuki Y."/>
            <person name="Hashimoto A."/>
            <person name="Yamaguchi K."/>
            <person name="Sugano A."/>
            <person name="Kohara Y."/>
            <person name="Fujiyama A."/>
            <person name="Anterola A."/>
            <person name="Aoki S."/>
            <person name="Ashton N."/>
            <person name="Barbazuk W.B."/>
            <person name="Barker E."/>
            <person name="Bennetzen J."/>
            <person name="Bezanilla M."/>
            <person name="Blankenship R."/>
            <person name="Cho S.H."/>
            <person name="Dutcher S."/>
            <person name="Estelle M."/>
            <person name="Fawcett J.A."/>
            <person name="Gundlach H."/>
            <person name="Hanada K."/>
            <person name="Heyl A."/>
            <person name="Hicks K.A."/>
            <person name="Hugh J."/>
            <person name="Lohr M."/>
            <person name="Mayer K."/>
            <person name="Melkozernov A."/>
            <person name="Murata T."/>
            <person name="Nelson D."/>
            <person name="Pils B."/>
            <person name="Prigge M."/>
            <person name="Reiss B."/>
            <person name="Renner T."/>
            <person name="Rombauts S."/>
            <person name="Rushton P."/>
            <person name="Sanderfoot A."/>
            <person name="Schween G."/>
            <person name="Shiu S.-H."/>
            <person name="Stueber K."/>
            <person name="Theodoulou F.L."/>
            <person name="Tu H."/>
            <person name="Van de Peer Y."/>
            <person name="Verrier P.J."/>
            <person name="Waters E."/>
            <person name="Wood A."/>
            <person name="Yang L."/>
            <person name="Cove D."/>
            <person name="Cuming A."/>
            <person name="Hasebe M."/>
            <person name="Lucas S."/>
            <person name="Mishler D.B."/>
            <person name="Reski R."/>
            <person name="Grigoriev I."/>
            <person name="Quatrano R.S."/>
            <person name="Boore J.L."/>
        </authorList>
    </citation>
    <scope>NUCLEOTIDE SEQUENCE [LARGE SCALE GENOMIC DNA]</scope>
    <source>
        <strain evidence="4 5">cv. Gransden 2004</strain>
    </source>
</reference>
<dbReference type="OrthoDB" id="1907216at2759"/>
<feature type="compositionally biased region" description="Basic and acidic residues" evidence="1">
    <location>
        <begin position="403"/>
        <end position="422"/>
    </location>
</feature>
<organism evidence="3">
    <name type="scientific">Physcomitrium patens</name>
    <name type="common">Spreading-leaved earth moss</name>
    <name type="synonym">Physcomitrella patens</name>
    <dbReference type="NCBI Taxonomy" id="3218"/>
    <lineage>
        <taxon>Eukaryota</taxon>
        <taxon>Viridiplantae</taxon>
        <taxon>Streptophyta</taxon>
        <taxon>Embryophyta</taxon>
        <taxon>Bryophyta</taxon>
        <taxon>Bryophytina</taxon>
        <taxon>Bryopsida</taxon>
        <taxon>Funariidae</taxon>
        <taxon>Funariales</taxon>
        <taxon>Funariaceae</taxon>
        <taxon>Physcomitrium</taxon>
    </lineage>
</organism>
<dbReference type="STRING" id="3218.A9T687"/>
<feature type="region of interest" description="Disordered" evidence="1">
    <location>
        <begin position="1392"/>
        <end position="1413"/>
    </location>
</feature>
<dbReference type="CDD" id="cd23767">
    <property type="entry name" value="IQCD"/>
    <property type="match status" value="1"/>
</dbReference>
<dbReference type="KEGG" id="ppp:112296162"/>
<protein>
    <recommendedName>
        <fullName evidence="2">BAG domain-containing protein</fullName>
    </recommendedName>
</protein>
<dbReference type="EMBL" id="ABEU02000019">
    <property type="protein sequence ID" value="PNR34451.1"/>
    <property type="molecule type" value="Genomic_DNA"/>
</dbReference>
<feature type="region of interest" description="Disordered" evidence="1">
    <location>
        <begin position="932"/>
        <end position="972"/>
    </location>
</feature>
<reference evidence="4" key="3">
    <citation type="submission" date="2020-12" db="UniProtKB">
        <authorList>
            <consortium name="EnsemblPlants"/>
        </authorList>
    </citation>
    <scope>IDENTIFICATION</scope>
</reference>
<feature type="compositionally biased region" description="Polar residues" evidence="1">
    <location>
        <begin position="989"/>
        <end position="1008"/>
    </location>
</feature>
<dbReference type="Gramene" id="Pp3c19_17670V3.1">
    <property type="protein sequence ID" value="Pp3c19_17670V3.1"/>
    <property type="gene ID" value="Pp3c19_17670"/>
</dbReference>
<feature type="region of interest" description="Disordered" evidence="1">
    <location>
        <begin position="986"/>
        <end position="1013"/>
    </location>
</feature>
<gene>
    <name evidence="4" type="primary">LOC112296162</name>
    <name evidence="3" type="ORF">PHYPA_024268</name>
</gene>
<dbReference type="Pfam" id="PF02179">
    <property type="entry name" value="BAG"/>
    <property type="match status" value="1"/>
</dbReference>
<dbReference type="Pfam" id="PF00612">
    <property type="entry name" value="IQ"/>
    <property type="match status" value="1"/>
</dbReference>
<dbReference type="PaxDb" id="3218-PP1S172_32V6.1"/>
<evidence type="ECO:0000313" key="4">
    <source>
        <dbReference type="EnsemblPlants" id="Pp3c19_17670V3.1"/>
    </source>
</evidence>
<dbReference type="InterPro" id="IPR003103">
    <property type="entry name" value="BAG_domain"/>
</dbReference>
<reference evidence="3 5" key="2">
    <citation type="journal article" date="2018" name="Plant J.">
        <title>The Physcomitrella patens chromosome-scale assembly reveals moss genome structure and evolution.</title>
        <authorList>
            <person name="Lang D."/>
            <person name="Ullrich K.K."/>
            <person name="Murat F."/>
            <person name="Fuchs J."/>
            <person name="Jenkins J."/>
            <person name="Haas F.B."/>
            <person name="Piednoel M."/>
            <person name="Gundlach H."/>
            <person name="Van Bel M."/>
            <person name="Meyberg R."/>
            <person name="Vives C."/>
            <person name="Morata J."/>
            <person name="Symeonidi A."/>
            <person name="Hiss M."/>
            <person name="Muchero W."/>
            <person name="Kamisugi Y."/>
            <person name="Saleh O."/>
            <person name="Blanc G."/>
            <person name="Decker E.L."/>
            <person name="van Gessel N."/>
            <person name="Grimwood J."/>
            <person name="Hayes R.D."/>
            <person name="Graham S.W."/>
            <person name="Gunter L.E."/>
            <person name="McDaniel S.F."/>
            <person name="Hoernstein S.N.W."/>
            <person name="Larsson A."/>
            <person name="Li F.W."/>
            <person name="Perroud P.F."/>
            <person name="Phillips J."/>
            <person name="Ranjan P."/>
            <person name="Rokshar D.S."/>
            <person name="Rothfels C.J."/>
            <person name="Schneider L."/>
            <person name="Shu S."/>
            <person name="Stevenson D.W."/>
            <person name="Thummler F."/>
            <person name="Tillich M."/>
            <person name="Villarreal Aguilar J.C."/>
            <person name="Widiez T."/>
            <person name="Wong G.K."/>
            <person name="Wymore A."/>
            <person name="Zhang Y."/>
            <person name="Zimmer A.D."/>
            <person name="Quatrano R.S."/>
            <person name="Mayer K.F.X."/>
            <person name="Goodstein D."/>
            <person name="Casacuberta J.M."/>
            <person name="Vandepoele K."/>
            <person name="Reski R."/>
            <person name="Cuming A.C."/>
            <person name="Tuskan G.A."/>
            <person name="Maumus F."/>
            <person name="Salse J."/>
            <person name="Schmutz J."/>
            <person name="Rensing S.A."/>
        </authorList>
    </citation>
    <scope>NUCLEOTIDE SEQUENCE [LARGE SCALE GENOMIC DNA]</scope>
    <source>
        <strain evidence="4 5">cv. Gransden 2004</strain>
    </source>
</reference>
<feature type="region of interest" description="Disordered" evidence="1">
    <location>
        <begin position="1184"/>
        <end position="1208"/>
    </location>
</feature>
<feature type="region of interest" description="Disordered" evidence="1">
    <location>
        <begin position="1040"/>
        <end position="1061"/>
    </location>
</feature>
<evidence type="ECO:0000313" key="5">
    <source>
        <dbReference type="Proteomes" id="UP000006727"/>
    </source>
</evidence>
<feature type="region of interest" description="Disordered" evidence="1">
    <location>
        <begin position="817"/>
        <end position="885"/>
    </location>
</feature>
<accession>A9T687</accession>
<feature type="domain" description="BAG" evidence="2">
    <location>
        <begin position="513"/>
        <end position="590"/>
    </location>
</feature>
<keyword evidence="5" id="KW-1185">Reference proteome</keyword>
<evidence type="ECO:0000259" key="2">
    <source>
        <dbReference type="PROSITE" id="PS51035"/>
    </source>
</evidence>
<dbReference type="HOGENOM" id="CLU_249554_0_0_1"/>